<feature type="compositionally biased region" description="Basic and acidic residues" evidence="1">
    <location>
        <begin position="34"/>
        <end position="54"/>
    </location>
</feature>
<dbReference type="Proteomes" id="UP000626109">
    <property type="component" value="Unassembled WGS sequence"/>
</dbReference>
<dbReference type="EMBL" id="CAJNNW010032862">
    <property type="protein sequence ID" value="CAE8715777.1"/>
    <property type="molecule type" value="Genomic_DNA"/>
</dbReference>
<protein>
    <submittedName>
        <fullName evidence="2">Uncharacterized protein</fullName>
    </submittedName>
</protein>
<reference evidence="2" key="1">
    <citation type="submission" date="2021-02" db="EMBL/GenBank/DDBJ databases">
        <authorList>
            <person name="Dougan E. K."/>
            <person name="Rhodes N."/>
            <person name="Thang M."/>
            <person name="Chan C."/>
        </authorList>
    </citation>
    <scope>NUCLEOTIDE SEQUENCE</scope>
</reference>
<feature type="compositionally biased region" description="Basic and acidic residues" evidence="1">
    <location>
        <begin position="7"/>
        <end position="26"/>
    </location>
</feature>
<evidence type="ECO:0000313" key="3">
    <source>
        <dbReference type="Proteomes" id="UP000626109"/>
    </source>
</evidence>
<proteinExistence type="predicted"/>
<feature type="non-terminal residue" evidence="2">
    <location>
        <position position="167"/>
    </location>
</feature>
<feature type="region of interest" description="Disordered" evidence="1">
    <location>
        <begin position="1"/>
        <end position="83"/>
    </location>
</feature>
<evidence type="ECO:0000313" key="2">
    <source>
        <dbReference type="EMBL" id="CAE8715777.1"/>
    </source>
</evidence>
<organism evidence="2 3">
    <name type="scientific">Polarella glacialis</name>
    <name type="common">Dinoflagellate</name>
    <dbReference type="NCBI Taxonomy" id="89957"/>
    <lineage>
        <taxon>Eukaryota</taxon>
        <taxon>Sar</taxon>
        <taxon>Alveolata</taxon>
        <taxon>Dinophyceae</taxon>
        <taxon>Suessiales</taxon>
        <taxon>Suessiaceae</taxon>
        <taxon>Polarella</taxon>
    </lineage>
</organism>
<accession>A0A813KXS9</accession>
<comment type="caution">
    <text evidence="2">The sequence shown here is derived from an EMBL/GenBank/DDBJ whole genome shotgun (WGS) entry which is preliminary data.</text>
</comment>
<dbReference type="AlphaFoldDB" id="A0A813KXS9"/>
<evidence type="ECO:0000256" key="1">
    <source>
        <dbReference type="SAM" id="MobiDB-lite"/>
    </source>
</evidence>
<name>A0A813KXS9_POLGL</name>
<gene>
    <name evidence="2" type="ORF">PGLA2088_LOCUS38755</name>
</gene>
<sequence>MSVPELPSRRQREESGGEWRGPKESRPVPVSEVTEVKEEPEVTDAGKKEADALIKPEPVARQAADVQSKPEPSAAEIPSFGALLPSGKEEPRPILLWEHRWGVWQKEAVCVVAPLVAQIDVVLSSDRLSLLEVGKEIHEQLDKALPEENSVLFVHDDGLVKKKRRFR</sequence>